<accession>A0ABV2EGM0</accession>
<name>A0ABV2EGM0_9CAUL</name>
<dbReference type="EMBL" id="JBEPLU010000001">
    <property type="protein sequence ID" value="MET3526178.1"/>
    <property type="molecule type" value="Genomic_DNA"/>
</dbReference>
<proteinExistence type="predicted"/>
<keyword evidence="2" id="KW-1185">Reference proteome</keyword>
<protein>
    <submittedName>
        <fullName evidence="1">Uncharacterized protein</fullName>
    </submittedName>
</protein>
<sequence length="463" mass="50818">MPAIPLGLSAYKRADLPPSRLRNMFYEKTPANLRDQVALIPRPRLMQFAKVGGGPVRGLFRQGGVIQDRILALSAGDLYRVEPSADGIGTPTLIGAVTGAGRMSAAGNPTTVVLACGEKVYSTDGETLTEIATPDDQHVVAVDTLNSYFLFQMANSGRFYWSAIGGTTIDPLDYATAESQPDNTTTLKVIGDVLWLVGRLSLEPWQPTGDLDLPFQRINGRIFGIGCKDIDTCQKLTVAGNETMCWVGADGVVYRLAPNPVRISDYGIEELIKKATGALYATTARWIGREFYVLHLPGQGSYACDLSTGFWDEWTSYERELFRGAVSTIGPSDQPLFGDDEFGTIWEFSDAIKKDAGELIVFRWSGVLANPGAAVRCNNVVLNCSVGQAVSPDDDPTVWMAISDDGGFEYGDWLPAQLGRQGERTLQVQWMQLGMIRRQNRLFLWETAEPVTVRNADYNEAYR</sequence>
<dbReference type="Proteomes" id="UP001549110">
    <property type="component" value="Unassembled WGS sequence"/>
</dbReference>
<evidence type="ECO:0000313" key="2">
    <source>
        <dbReference type="Proteomes" id="UP001549110"/>
    </source>
</evidence>
<evidence type="ECO:0000313" key="1">
    <source>
        <dbReference type="EMBL" id="MET3526178.1"/>
    </source>
</evidence>
<dbReference type="RefSeq" id="WP_354297314.1">
    <property type="nucleotide sequence ID" value="NZ_JBEPLU010000001.1"/>
</dbReference>
<gene>
    <name evidence="1" type="ORF">ABID41_001273</name>
</gene>
<organism evidence="1 2">
    <name type="scientific">Phenylobacterium koreense</name>
    <dbReference type="NCBI Taxonomy" id="266125"/>
    <lineage>
        <taxon>Bacteria</taxon>
        <taxon>Pseudomonadati</taxon>
        <taxon>Pseudomonadota</taxon>
        <taxon>Alphaproteobacteria</taxon>
        <taxon>Caulobacterales</taxon>
        <taxon>Caulobacteraceae</taxon>
        <taxon>Phenylobacterium</taxon>
    </lineage>
</organism>
<comment type="caution">
    <text evidence="1">The sequence shown here is derived from an EMBL/GenBank/DDBJ whole genome shotgun (WGS) entry which is preliminary data.</text>
</comment>
<reference evidence="1 2" key="1">
    <citation type="submission" date="2024-06" db="EMBL/GenBank/DDBJ databases">
        <title>Genomic Encyclopedia of Type Strains, Phase IV (KMG-IV): sequencing the most valuable type-strain genomes for metagenomic binning, comparative biology and taxonomic classification.</title>
        <authorList>
            <person name="Goeker M."/>
        </authorList>
    </citation>
    <scope>NUCLEOTIDE SEQUENCE [LARGE SCALE GENOMIC DNA]</scope>
    <source>
        <strain evidence="1 2">DSM 17809</strain>
    </source>
</reference>